<comment type="function">
    <text evidence="2">Pyridoxal 5'-phosphate (PLP)-binding protein, which is involved in PLP homeostasis.</text>
</comment>
<dbReference type="NCBIfam" id="TIGR00044">
    <property type="entry name" value="YggS family pyridoxal phosphate-dependent enzyme"/>
    <property type="match status" value="1"/>
</dbReference>
<dbReference type="PROSITE" id="PS01211">
    <property type="entry name" value="UPF0001"/>
    <property type="match status" value="1"/>
</dbReference>
<dbReference type="EMBL" id="JOKH01000002">
    <property type="protein sequence ID" value="KEQ18271.1"/>
    <property type="molecule type" value="Genomic_DNA"/>
</dbReference>
<evidence type="ECO:0000256" key="2">
    <source>
        <dbReference type="HAMAP-Rule" id="MF_02087"/>
    </source>
</evidence>
<dbReference type="PANTHER" id="PTHR10146">
    <property type="entry name" value="PROLINE SYNTHETASE CO-TRANSCRIBED BACTERIAL HOMOLOG PROTEIN"/>
    <property type="match status" value="1"/>
</dbReference>
<dbReference type="AlphaFoldDB" id="A0A081NIJ8"/>
<dbReference type="InterPro" id="IPR001608">
    <property type="entry name" value="Ala_racemase_N"/>
</dbReference>
<dbReference type="Pfam" id="PF01168">
    <property type="entry name" value="Ala_racemase_N"/>
    <property type="match status" value="1"/>
</dbReference>
<reference evidence="6 7" key="1">
    <citation type="submission" date="2014-06" db="EMBL/GenBank/DDBJ databases">
        <title>Whole Genome Sequences of Three Symbiotic Endozoicomonas Bacteria.</title>
        <authorList>
            <person name="Neave M.J."/>
            <person name="Apprill A."/>
            <person name="Voolstra C.R."/>
        </authorList>
    </citation>
    <scope>NUCLEOTIDE SEQUENCE [LARGE SCALE GENOMIC DNA]</scope>
    <source>
        <strain evidence="6 7">DSM 25634</strain>
    </source>
</reference>
<evidence type="ECO:0000313" key="6">
    <source>
        <dbReference type="EMBL" id="KEQ18271.1"/>
    </source>
</evidence>
<protein>
    <recommendedName>
        <fullName evidence="2">Pyridoxal phosphate homeostasis protein</fullName>
        <shortName evidence="2">PLP homeostasis protein</shortName>
    </recommendedName>
</protein>
<dbReference type="SUPFAM" id="SSF51419">
    <property type="entry name" value="PLP-binding barrel"/>
    <property type="match status" value="1"/>
</dbReference>
<accession>A0A081NIJ8</accession>
<name>A0A081NIJ8_9GAMM</name>
<dbReference type="CDD" id="cd06824">
    <property type="entry name" value="PLPDE_III_Yggs_like"/>
    <property type="match status" value="1"/>
</dbReference>
<comment type="cofactor">
    <cofactor evidence="3">
        <name>pyridoxal 5'-phosphate</name>
        <dbReference type="ChEBI" id="CHEBI:597326"/>
    </cofactor>
</comment>
<dbReference type="eggNOG" id="COG0325">
    <property type="taxonomic scope" value="Bacteria"/>
</dbReference>
<dbReference type="InterPro" id="IPR029066">
    <property type="entry name" value="PLP-binding_barrel"/>
</dbReference>
<dbReference type="PIRSF" id="PIRSF004848">
    <property type="entry name" value="YBL036c_PLPDEIII"/>
    <property type="match status" value="1"/>
</dbReference>
<keyword evidence="1 2" id="KW-0663">Pyridoxal phosphate</keyword>
<sequence length="233" mass="26154">MTLLKSQFDQVFERIHEAERANGREGLVKLLAVSKTKPAEMVSEAWQLGQRDFGENYLQEAVDKITRLSELDGLVWHFIGPIQSNKTREIATHFHWVHSVDRLKIAKRLNDQRPDDLPPLNICLQVNISDEESKSGATLSELPELVASISQLSRLQLRGLMAIPAPEEDALKQRVPFKKLADTLESLNREHHLNMDTLSMGMTGDLEAAIAEGATMVRIGTALFGARDYSSRN</sequence>
<evidence type="ECO:0000256" key="4">
    <source>
        <dbReference type="RuleBase" id="RU004514"/>
    </source>
</evidence>
<dbReference type="GO" id="GO:0030170">
    <property type="term" value="F:pyridoxal phosphate binding"/>
    <property type="evidence" value="ECO:0007669"/>
    <property type="project" value="UniProtKB-UniRule"/>
</dbReference>
<dbReference type="Gene3D" id="3.20.20.10">
    <property type="entry name" value="Alanine racemase"/>
    <property type="match status" value="1"/>
</dbReference>
<gene>
    <name evidence="6" type="ORF">GZ78_12155</name>
</gene>
<dbReference type="PANTHER" id="PTHR10146:SF14">
    <property type="entry name" value="PYRIDOXAL PHOSPHATE HOMEOSTASIS PROTEIN"/>
    <property type="match status" value="1"/>
</dbReference>
<dbReference type="InterPro" id="IPR011078">
    <property type="entry name" value="PyrdxlP_homeostasis"/>
</dbReference>
<dbReference type="RefSeq" id="WP_034835425.1">
    <property type="nucleotide sequence ID" value="NZ_JOKH01000002.1"/>
</dbReference>
<evidence type="ECO:0000259" key="5">
    <source>
        <dbReference type="Pfam" id="PF01168"/>
    </source>
</evidence>
<evidence type="ECO:0000313" key="7">
    <source>
        <dbReference type="Proteomes" id="UP000028073"/>
    </source>
</evidence>
<dbReference type="HAMAP" id="MF_02087">
    <property type="entry name" value="PLP_homeostasis"/>
    <property type="match status" value="1"/>
</dbReference>
<dbReference type="OrthoDB" id="9804072at2"/>
<keyword evidence="7" id="KW-1185">Reference proteome</keyword>
<evidence type="ECO:0000256" key="3">
    <source>
        <dbReference type="PIRSR" id="PIRSR004848-1"/>
    </source>
</evidence>
<organism evidence="6 7">
    <name type="scientific">Endozoicomonas numazuensis</name>
    <dbReference type="NCBI Taxonomy" id="1137799"/>
    <lineage>
        <taxon>Bacteria</taxon>
        <taxon>Pseudomonadati</taxon>
        <taxon>Pseudomonadota</taxon>
        <taxon>Gammaproteobacteria</taxon>
        <taxon>Oceanospirillales</taxon>
        <taxon>Endozoicomonadaceae</taxon>
        <taxon>Endozoicomonas</taxon>
    </lineage>
</organism>
<comment type="caution">
    <text evidence="6">The sequence shown here is derived from an EMBL/GenBank/DDBJ whole genome shotgun (WGS) entry which is preliminary data.</text>
</comment>
<feature type="modified residue" description="N6-(pyridoxal phosphate)lysine" evidence="2 3">
    <location>
        <position position="35"/>
    </location>
</feature>
<proteinExistence type="inferred from homology"/>
<comment type="similarity">
    <text evidence="2 4">Belongs to the pyridoxal phosphate-binding protein YggS/PROSC family.</text>
</comment>
<evidence type="ECO:0000256" key="1">
    <source>
        <dbReference type="ARBA" id="ARBA00022898"/>
    </source>
</evidence>
<dbReference type="FunFam" id="3.20.20.10:FF:000018">
    <property type="entry name" value="Pyridoxal phosphate homeostasis protein"/>
    <property type="match status" value="1"/>
</dbReference>
<feature type="domain" description="Alanine racemase N-terminal" evidence="5">
    <location>
        <begin position="27"/>
        <end position="227"/>
    </location>
</feature>
<dbReference type="Proteomes" id="UP000028073">
    <property type="component" value="Unassembled WGS sequence"/>
</dbReference>
<dbReference type="STRING" id="1137799.GZ78_12155"/>